<sequence length="588" mass="64808">MEPLPARLHNKIARRKVQVVYYLHRVGGHVEHPHLVEGFLLPGQDGLRLKEFKNWLSAMRGSGMPDCFSWSYKRSYKAGFIWQDLSNDDLIHPLQKNEYVLMGFELQYAYAPQGANHCNCEHEHYVAEGMKPGRKHMSMESSKLHELLKEGIMDYLNVSPIKDPSLKKAPSSVRTINSNRDECDLSCSESFKAENLQTSLAGFSDCDDGQPHEMGYVEATADMRLTMASPLLNKQRSGEVKVYKAKEAEQTTDVATQTGESKRCSTEEAMSTMSVQPHFSNSLFVKANRHSDNRKMSNGGSLPLFNPVQQNQDVANHADNFSLKEGMLSELQTSIGHDATMAVSVSTATSNKSDAFYSPSSVNSSSTMLETTSPGSARSLRSMNSVSSTRFGANPKLGTTMDEQLHGRCSPLAGDHGASSPLKSKRCTNTHLFKQLLSCGSVDITEASILNLKALSLRSVSPGTPFNTSQTATPTQTAENRLSTHSRGGPFHYQQDEDTSPPATPKSWLCRPCGIHSSCMTPFEWQSPSRPHSRLPSRQGSLKDINVQNIMMTSCSPESKRISCPPLLHISPPALNLSCAASPKQTRY</sequence>
<feature type="domain" description="SOSEKI DIX-like" evidence="9">
    <location>
        <begin position="17"/>
        <end position="106"/>
    </location>
</feature>
<feature type="compositionally biased region" description="Polar residues" evidence="8">
    <location>
        <begin position="464"/>
        <end position="486"/>
    </location>
</feature>
<keyword evidence="11" id="KW-1185">Reference proteome</keyword>
<proteinExistence type="inferred from homology"/>
<evidence type="ECO:0000256" key="4">
    <source>
        <dbReference type="ARBA" id="ARBA00022618"/>
    </source>
</evidence>
<dbReference type="InterPro" id="IPR010369">
    <property type="entry name" value="SOK"/>
</dbReference>
<comment type="similarity">
    <text evidence="7">Belongs to the SOSEKI family.</text>
</comment>
<dbReference type="PANTHER" id="PTHR31083">
    <property type="entry name" value="UPSTREAM OF FLC PROTEIN (DUF966)"/>
    <property type="match status" value="1"/>
</dbReference>
<keyword evidence="3" id="KW-1003">Cell membrane</keyword>
<evidence type="ECO:0000256" key="3">
    <source>
        <dbReference type="ARBA" id="ARBA00022475"/>
    </source>
</evidence>
<dbReference type="GO" id="GO:0005886">
    <property type="term" value="C:plasma membrane"/>
    <property type="evidence" value="ECO:0007669"/>
    <property type="project" value="UniProtKB-SubCell"/>
</dbReference>
<protein>
    <recommendedName>
        <fullName evidence="9">SOSEKI DIX-like domain-containing protein</fullName>
    </recommendedName>
</protein>
<dbReference type="AlphaFoldDB" id="A0A9D4ZD93"/>
<keyword evidence="4" id="KW-0132">Cell division</keyword>
<comment type="caution">
    <text evidence="10">The sequence shown here is derived from an EMBL/GenBank/DDBJ whole genome shotgun (WGS) entry which is preliminary data.</text>
</comment>
<evidence type="ECO:0000256" key="8">
    <source>
        <dbReference type="SAM" id="MobiDB-lite"/>
    </source>
</evidence>
<keyword evidence="5" id="KW-0472">Membrane</keyword>
<dbReference type="InterPro" id="IPR048351">
    <property type="entry name" value="SOK_DIX"/>
</dbReference>
<dbReference type="PANTHER" id="PTHR31083:SF6">
    <property type="entry name" value="PROTEIN SOSEKI 3"/>
    <property type="match status" value="1"/>
</dbReference>
<comment type="subcellular location">
    <subcellularLocation>
        <location evidence="1">Cell membrane</location>
        <topology evidence="1">Peripheral membrane protein</topology>
        <orientation evidence="1">Cytoplasmic side</orientation>
    </subcellularLocation>
</comment>
<name>A0A9D4ZD93_ADICA</name>
<evidence type="ECO:0000256" key="6">
    <source>
        <dbReference type="ARBA" id="ARBA00023306"/>
    </source>
</evidence>
<evidence type="ECO:0000313" key="11">
    <source>
        <dbReference type="Proteomes" id="UP000886520"/>
    </source>
</evidence>
<dbReference type="GO" id="GO:0051301">
    <property type="term" value="P:cell division"/>
    <property type="evidence" value="ECO:0007669"/>
    <property type="project" value="UniProtKB-KW"/>
</dbReference>
<dbReference type="GO" id="GO:0051258">
    <property type="term" value="P:protein polymerization"/>
    <property type="evidence" value="ECO:0007669"/>
    <property type="project" value="UniProtKB-ARBA"/>
</dbReference>
<accession>A0A9D4ZD93</accession>
<reference evidence="10" key="1">
    <citation type="submission" date="2021-01" db="EMBL/GenBank/DDBJ databases">
        <title>Adiantum capillus-veneris genome.</title>
        <authorList>
            <person name="Fang Y."/>
            <person name="Liao Q."/>
        </authorList>
    </citation>
    <scope>NUCLEOTIDE SEQUENCE</scope>
    <source>
        <strain evidence="10">H3</strain>
        <tissue evidence="10">Leaf</tissue>
    </source>
</reference>
<dbReference type="Pfam" id="PF06136">
    <property type="entry name" value="SOK"/>
    <property type="match status" value="1"/>
</dbReference>
<feature type="region of interest" description="Disordered" evidence="8">
    <location>
        <begin position="354"/>
        <end position="397"/>
    </location>
</feature>
<dbReference type="OrthoDB" id="1280899at2759"/>
<keyword evidence="6" id="KW-0131">Cell cycle</keyword>
<evidence type="ECO:0000256" key="1">
    <source>
        <dbReference type="ARBA" id="ARBA00004413"/>
    </source>
</evidence>
<evidence type="ECO:0000256" key="2">
    <source>
        <dbReference type="ARBA" id="ARBA00022473"/>
    </source>
</evidence>
<evidence type="ECO:0000259" key="9">
    <source>
        <dbReference type="Pfam" id="PF06136"/>
    </source>
</evidence>
<dbReference type="EMBL" id="JABFUD020000013">
    <property type="protein sequence ID" value="KAI5071243.1"/>
    <property type="molecule type" value="Genomic_DNA"/>
</dbReference>
<feature type="compositionally biased region" description="Polar residues" evidence="8">
    <location>
        <begin position="354"/>
        <end position="391"/>
    </location>
</feature>
<evidence type="ECO:0000256" key="5">
    <source>
        <dbReference type="ARBA" id="ARBA00023136"/>
    </source>
</evidence>
<keyword evidence="2" id="KW-0217">Developmental protein</keyword>
<gene>
    <name evidence="10" type="ORF">GOP47_0013494</name>
</gene>
<evidence type="ECO:0000313" key="10">
    <source>
        <dbReference type="EMBL" id="KAI5071243.1"/>
    </source>
</evidence>
<feature type="region of interest" description="Disordered" evidence="8">
    <location>
        <begin position="464"/>
        <end position="504"/>
    </location>
</feature>
<evidence type="ECO:0000256" key="7">
    <source>
        <dbReference type="ARBA" id="ARBA00024211"/>
    </source>
</evidence>
<organism evidence="10 11">
    <name type="scientific">Adiantum capillus-veneris</name>
    <name type="common">Maidenhair fern</name>
    <dbReference type="NCBI Taxonomy" id="13818"/>
    <lineage>
        <taxon>Eukaryota</taxon>
        <taxon>Viridiplantae</taxon>
        <taxon>Streptophyta</taxon>
        <taxon>Embryophyta</taxon>
        <taxon>Tracheophyta</taxon>
        <taxon>Polypodiopsida</taxon>
        <taxon>Polypodiidae</taxon>
        <taxon>Polypodiales</taxon>
        <taxon>Pteridineae</taxon>
        <taxon>Pteridaceae</taxon>
        <taxon>Vittarioideae</taxon>
        <taxon>Adiantum</taxon>
    </lineage>
</organism>
<dbReference type="Proteomes" id="UP000886520">
    <property type="component" value="Chromosome 13"/>
</dbReference>